<dbReference type="STRING" id="180498.A0A067JJJ7"/>
<sequence length="209" mass="23450">MITKLFKLHKQPKPSNNNPSTLENEGSSALKIVHAGGAIESYYMAIPAVRILEKYPSYVLTKPEVFRRPWDSVVRPEKILLPGKKYFLVPVQTVEKLRRKIKKPSYKDDASVSFASNSNAVVQVSSRSKSGVKKHVRFTGVDVKQKGLGSIISEKKKKKKKKKKKNKGEIKEGGNRESGSASWKGKRRPWSVSEAWEPSLKSITESQGD</sequence>
<proteinExistence type="predicted"/>
<dbReference type="InterPro" id="IPR025322">
    <property type="entry name" value="PADRE_dom"/>
</dbReference>
<name>A0A067JJJ7_JATCU</name>
<accession>A0A067JJJ7</accession>
<evidence type="ECO:0000313" key="3">
    <source>
        <dbReference type="Proteomes" id="UP000027138"/>
    </source>
</evidence>
<evidence type="ECO:0000256" key="1">
    <source>
        <dbReference type="SAM" id="MobiDB-lite"/>
    </source>
</evidence>
<keyword evidence="3" id="KW-1185">Reference proteome</keyword>
<dbReference type="OrthoDB" id="851796at2759"/>
<dbReference type="Pfam" id="PF14009">
    <property type="entry name" value="PADRE"/>
    <property type="match status" value="1"/>
</dbReference>
<reference evidence="2 3" key="1">
    <citation type="journal article" date="2014" name="PLoS ONE">
        <title>Global Analysis of Gene Expression Profiles in Physic Nut (Jatropha curcas L.) Seedlings Exposed to Salt Stress.</title>
        <authorList>
            <person name="Zhang L."/>
            <person name="Zhang C."/>
            <person name="Wu P."/>
            <person name="Chen Y."/>
            <person name="Li M."/>
            <person name="Jiang H."/>
            <person name="Wu G."/>
        </authorList>
    </citation>
    <scope>NUCLEOTIDE SEQUENCE [LARGE SCALE GENOMIC DNA]</scope>
    <source>
        <strain evidence="3">cv. GZQX0401</strain>
        <tissue evidence="2">Young leaves</tissue>
    </source>
</reference>
<dbReference type="AlphaFoldDB" id="A0A067JJJ7"/>
<gene>
    <name evidence="2" type="ORF">JCGZ_01730</name>
</gene>
<dbReference type="Proteomes" id="UP000027138">
    <property type="component" value="Unassembled WGS sequence"/>
</dbReference>
<protein>
    <submittedName>
        <fullName evidence="2">Uncharacterized protein</fullName>
    </submittedName>
</protein>
<organism evidence="2 3">
    <name type="scientific">Jatropha curcas</name>
    <name type="common">Barbados nut</name>
    <dbReference type="NCBI Taxonomy" id="180498"/>
    <lineage>
        <taxon>Eukaryota</taxon>
        <taxon>Viridiplantae</taxon>
        <taxon>Streptophyta</taxon>
        <taxon>Embryophyta</taxon>
        <taxon>Tracheophyta</taxon>
        <taxon>Spermatophyta</taxon>
        <taxon>Magnoliopsida</taxon>
        <taxon>eudicotyledons</taxon>
        <taxon>Gunneridae</taxon>
        <taxon>Pentapetalae</taxon>
        <taxon>rosids</taxon>
        <taxon>fabids</taxon>
        <taxon>Malpighiales</taxon>
        <taxon>Euphorbiaceae</taxon>
        <taxon>Crotonoideae</taxon>
        <taxon>Jatropheae</taxon>
        <taxon>Jatropha</taxon>
    </lineage>
</organism>
<dbReference type="PANTHER" id="PTHR33052">
    <property type="entry name" value="DUF4228 DOMAIN PROTEIN-RELATED"/>
    <property type="match status" value="1"/>
</dbReference>
<feature type="region of interest" description="Disordered" evidence="1">
    <location>
        <begin position="150"/>
        <end position="209"/>
    </location>
</feature>
<dbReference type="EMBL" id="KK915311">
    <property type="protein sequence ID" value="KDP23008.1"/>
    <property type="molecule type" value="Genomic_DNA"/>
</dbReference>
<evidence type="ECO:0000313" key="2">
    <source>
        <dbReference type="EMBL" id="KDP23008.1"/>
    </source>
</evidence>
<feature type="compositionally biased region" description="Basic residues" evidence="1">
    <location>
        <begin position="155"/>
        <end position="166"/>
    </location>
</feature>